<organism evidence="1 2">
    <name type="scientific">Speluncibacter jeojiensis</name>
    <dbReference type="NCBI Taxonomy" id="2710754"/>
    <lineage>
        <taxon>Bacteria</taxon>
        <taxon>Bacillati</taxon>
        <taxon>Actinomycetota</taxon>
        <taxon>Actinomycetes</taxon>
        <taxon>Mycobacteriales</taxon>
        <taxon>Speluncibacteraceae</taxon>
        <taxon>Speluncibacter</taxon>
    </lineage>
</organism>
<dbReference type="EMBL" id="JANRHA010000002">
    <property type="protein sequence ID" value="MDG3013919.1"/>
    <property type="molecule type" value="Genomic_DNA"/>
</dbReference>
<reference evidence="1" key="1">
    <citation type="submission" date="2022-08" db="EMBL/GenBank/DDBJ databases">
        <title>Genome analysis of Corynebacteriales strain.</title>
        <authorList>
            <person name="Lee S.D."/>
        </authorList>
    </citation>
    <scope>NUCLEOTIDE SEQUENCE</scope>
    <source>
        <strain evidence="1">D3-21</strain>
    </source>
</reference>
<proteinExistence type="predicted"/>
<evidence type="ECO:0000313" key="2">
    <source>
        <dbReference type="Proteomes" id="UP001152755"/>
    </source>
</evidence>
<gene>
    <name evidence="1" type="ORF">NVS88_05030</name>
</gene>
<dbReference type="Pfam" id="PF04456">
    <property type="entry name" value="DUF503"/>
    <property type="match status" value="1"/>
</dbReference>
<dbReference type="Proteomes" id="UP001152755">
    <property type="component" value="Unassembled WGS sequence"/>
</dbReference>
<protein>
    <submittedName>
        <fullName evidence="1">DUF503 domain-containing protein</fullName>
    </submittedName>
</protein>
<dbReference type="Gene3D" id="3.30.70.1120">
    <property type="entry name" value="TT1725-like"/>
    <property type="match status" value="1"/>
</dbReference>
<evidence type="ECO:0000313" key="1">
    <source>
        <dbReference type="EMBL" id="MDG3013919.1"/>
    </source>
</evidence>
<dbReference type="SUPFAM" id="SSF103007">
    <property type="entry name" value="Hypothetical protein TT1725"/>
    <property type="match status" value="1"/>
</dbReference>
<dbReference type="RefSeq" id="WP_277832853.1">
    <property type="nucleotide sequence ID" value="NZ_JAAIVF010000003.1"/>
</dbReference>
<dbReference type="InterPro" id="IPR007546">
    <property type="entry name" value="DUF503"/>
</dbReference>
<comment type="caution">
    <text evidence="1">The sequence shown here is derived from an EMBL/GenBank/DDBJ whole genome shotgun (WGS) entry which is preliminary data.</text>
</comment>
<dbReference type="InterPro" id="IPR036746">
    <property type="entry name" value="TT1725-like_sf"/>
</dbReference>
<accession>A0A9X4LZ46</accession>
<dbReference type="PANTHER" id="PTHR36441:SF1">
    <property type="entry name" value="DUF503 DOMAIN-CONTAINING PROTEIN"/>
    <property type="match status" value="1"/>
</dbReference>
<sequence>MYVGALELDILLGDVRSLKEKRSYVKPVVAELRRRYEVSVAEVGEHDRYRRSLIGLSAVSSDLRHVHEVLDNCERHVAGRPELQLLAVRRRILGPED</sequence>
<dbReference type="AlphaFoldDB" id="A0A9X4LZ46"/>
<keyword evidence="2" id="KW-1185">Reference proteome</keyword>
<name>A0A9X4LZ46_9ACTN</name>
<dbReference type="PANTHER" id="PTHR36441">
    <property type="entry name" value="HYPOTHETICAL CYTOSOLIC PROTEIN"/>
    <property type="match status" value="1"/>
</dbReference>